<name>A0A8J2SMW3_9STRA</name>
<evidence type="ECO:0000313" key="2">
    <source>
        <dbReference type="Proteomes" id="UP000789595"/>
    </source>
</evidence>
<accession>A0A8J2SMW3</accession>
<evidence type="ECO:0000313" key="1">
    <source>
        <dbReference type="EMBL" id="CAH0375518.1"/>
    </source>
</evidence>
<keyword evidence="2" id="KW-1185">Reference proteome</keyword>
<dbReference type="AlphaFoldDB" id="A0A8J2SMW3"/>
<proteinExistence type="predicted"/>
<gene>
    <name evidence="1" type="ORF">PECAL_5P00390</name>
</gene>
<comment type="caution">
    <text evidence="1">The sequence shown here is derived from an EMBL/GenBank/DDBJ whole genome shotgun (WGS) entry which is preliminary data.</text>
</comment>
<protein>
    <submittedName>
        <fullName evidence="1">Uncharacterized protein</fullName>
    </submittedName>
</protein>
<dbReference type="Proteomes" id="UP000789595">
    <property type="component" value="Unassembled WGS sequence"/>
</dbReference>
<dbReference type="EMBL" id="CAKKNE010000005">
    <property type="protein sequence ID" value="CAH0375518.1"/>
    <property type="molecule type" value="Genomic_DNA"/>
</dbReference>
<reference evidence="1" key="1">
    <citation type="submission" date="2021-11" db="EMBL/GenBank/DDBJ databases">
        <authorList>
            <consortium name="Genoscope - CEA"/>
            <person name="William W."/>
        </authorList>
    </citation>
    <scope>NUCLEOTIDE SEQUENCE</scope>
</reference>
<organism evidence="1 2">
    <name type="scientific">Pelagomonas calceolata</name>
    <dbReference type="NCBI Taxonomy" id="35677"/>
    <lineage>
        <taxon>Eukaryota</taxon>
        <taxon>Sar</taxon>
        <taxon>Stramenopiles</taxon>
        <taxon>Ochrophyta</taxon>
        <taxon>Pelagophyceae</taxon>
        <taxon>Pelagomonadales</taxon>
        <taxon>Pelagomonadaceae</taxon>
        <taxon>Pelagomonas</taxon>
    </lineage>
</organism>
<sequence>MFRARRVQSLESVVVFLPHRHAVVPLTPSTRHAIDATHFEEASLLARVEREAHARRFVAQREEVPPVERLRQLLVRRAAEAELALPGHLAVGREAPLRDAQDGGAFCFYRPAVFRCVLFCYCFAGC</sequence>